<dbReference type="EMBL" id="JAWXXV010000001">
    <property type="protein sequence ID" value="MDX5986218.1"/>
    <property type="molecule type" value="Genomic_DNA"/>
</dbReference>
<dbReference type="Proteomes" id="UP001279660">
    <property type="component" value="Unassembled WGS sequence"/>
</dbReference>
<keyword evidence="2" id="KW-1185">Reference proteome</keyword>
<comment type="caution">
    <text evidence="1">The sequence shown here is derived from an EMBL/GenBank/DDBJ whole genome shotgun (WGS) entry which is preliminary data.</text>
</comment>
<evidence type="ECO:0000313" key="2">
    <source>
        <dbReference type="Proteomes" id="UP001279660"/>
    </source>
</evidence>
<dbReference type="PROSITE" id="PS51257">
    <property type="entry name" value="PROKAR_LIPOPROTEIN"/>
    <property type="match status" value="1"/>
</dbReference>
<name>A0ABU4PPZ3_9SPHN</name>
<proteinExistence type="predicted"/>
<evidence type="ECO:0000313" key="1">
    <source>
        <dbReference type="EMBL" id="MDX5986218.1"/>
    </source>
</evidence>
<organism evidence="1 2">
    <name type="scientific">Sphingomonas echinoides</name>
    <dbReference type="NCBI Taxonomy" id="59803"/>
    <lineage>
        <taxon>Bacteria</taxon>
        <taxon>Pseudomonadati</taxon>
        <taxon>Pseudomonadota</taxon>
        <taxon>Alphaproteobacteria</taxon>
        <taxon>Sphingomonadales</taxon>
        <taxon>Sphingomonadaceae</taxon>
        <taxon>Sphingomonas</taxon>
    </lineage>
</organism>
<gene>
    <name evidence="1" type="ORF">SIL82_18320</name>
</gene>
<evidence type="ECO:0008006" key="3">
    <source>
        <dbReference type="Google" id="ProtNLM"/>
    </source>
</evidence>
<dbReference type="RefSeq" id="WP_010406555.1">
    <property type="nucleotide sequence ID" value="NZ_JAWXXV010000001.1"/>
</dbReference>
<protein>
    <recommendedName>
        <fullName evidence="3">Lipoprotein</fullName>
    </recommendedName>
</protein>
<accession>A0ABU4PPZ3</accession>
<reference evidence="1 2" key="1">
    <citation type="submission" date="2023-11" db="EMBL/GenBank/DDBJ databases">
        <title>MicrobeMod: A computational toolkit for identifying prokaryotic methylation and restriction-modification with nanopore sequencing.</title>
        <authorList>
            <person name="Crits-Christoph A."/>
            <person name="Kang S.C."/>
            <person name="Lee H."/>
            <person name="Ostrov N."/>
        </authorList>
    </citation>
    <scope>NUCLEOTIDE SEQUENCE [LARGE SCALE GENOMIC DNA]</scope>
    <source>
        <strain evidence="1 2">ATCC 14820</strain>
    </source>
</reference>
<sequence length="120" mass="12358">MDGRIFLGSLALILGGCSSSKPVTVVGCPDAAAVAPASIGGAGYVAGLTGRLGDGNRENVVEEAVKEMRRMDPAISPDAMTNVLIAADCPLAVARPDHDASADRARIAQFRAQIDQILLQ</sequence>